<protein>
    <submittedName>
        <fullName evidence="2">Uncharacterized protein</fullName>
    </submittedName>
</protein>
<reference evidence="2" key="1">
    <citation type="submission" date="2016-02" db="EMBL/GenBank/DDBJ databases">
        <title>Genome sequence of Bacillus trypoxylicola KCTC 13244(T).</title>
        <authorList>
            <person name="Jeong H."/>
            <person name="Park S.-H."/>
            <person name="Choi S.-K."/>
        </authorList>
    </citation>
    <scope>NUCLEOTIDE SEQUENCE [LARGE SCALE GENOMIC DNA]</scope>
    <source>
        <strain evidence="2">KCTC 13244</strain>
    </source>
</reference>
<dbReference type="RefSeq" id="WP_061948974.1">
    <property type="nucleotide sequence ID" value="NZ_LTAO01000019.1"/>
</dbReference>
<organism evidence="2 3">
    <name type="scientific">Alkalihalobacillus trypoxylicola</name>
    <dbReference type="NCBI Taxonomy" id="519424"/>
    <lineage>
        <taxon>Bacteria</taxon>
        <taxon>Bacillati</taxon>
        <taxon>Bacillota</taxon>
        <taxon>Bacilli</taxon>
        <taxon>Bacillales</taxon>
        <taxon>Bacillaceae</taxon>
        <taxon>Alkalihalobacillus</taxon>
    </lineage>
</organism>
<keyword evidence="3" id="KW-1185">Reference proteome</keyword>
<keyword evidence="1" id="KW-0472">Membrane</keyword>
<evidence type="ECO:0000313" key="2">
    <source>
        <dbReference type="EMBL" id="KYG30504.1"/>
    </source>
</evidence>
<comment type="caution">
    <text evidence="2">The sequence shown here is derived from an EMBL/GenBank/DDBJ whole genome shotgun (WGS) entry which is preliminary data.</text>
</comment>
<dbReference type="Proteomes" id="UP000075806">
    <property type="component" value="Unassembled WGS sequence"/>
</dbReference>
<feature type="transmembrane region" description="Helical" evidence="1">
    <location>
        <begin position="50"/>
        <end position="68"/>
    </location>
</feature>
<dbReference type="AlphaFoldDB" id="A0A162DPV1"/>
<name>A0A162DPV1_9BACI</name>
<proteinExistence type="predicted"/>
<dbReference type="STRING" id="519424.AZF04_19690"/>
<sequence length="112" mass="12513">MAFIPIANLYLMGLIAERQSQQTWKEYIPIGFTALGAISLLMNNLGGLGYIINIALLVATGYVIYLIYERYSSNAVPFLIISVLTAFLLYPILVFIIRNNSIRPDQSAPIRT</sequence>
<evidence type="ECO:0000313" key="3">
    <source>
        <dbReference type="Proteomes" id="UP000075806"/>
    </source>
</evidence>
<keyword evidence="1" id="KW-0812">Transmembrane</keyword>
<evidence type="ECO:0000256" key="1">
    <source>
        <dbReference type="SAM" id="Phobius"/>
    </source>
</evidence>
<dbReference type="EMBL" id="LTAO01000019">
    <property type="protein sequence ID" value="KYG30504.1"/>
    <property type="molecule type" value="Genomic_DNA"/>
</dbReference>
<accession>A0A162DPV1</accession>
<gene>
    <name evidence="2" type="ORF">AZF04_19690</name>
</gene>
<feature type="transmembrane region" description="Helical" evidence="1">
    <location>
        <begin position="74"/>
        <end position="97"/>
    </location>
</feature>
<keyword evidence="1" id="KW-1133">Transmembrane helix</keyword>